<dbReference type="Pfam" id="PF02618">
    <property type="entry name" value="YceG"/>
    <property type="match status" value="1"/>
</dbReference>
<dbReference type="NCBIfam" id="TIGR00247">
    <property type="entry name" value="endolytic transglycosylase MltG"/>
    <property type="match status" value="1"/>
</dbReference>
<evidence type="ECO:0000313" key="8">
    <source>
        <dbReference type="EMBL" id="QUC12528.1"/>
    </source>
</evidence>
<evidence type="ECO:0000256" key="2">
    <source>
        <dbReference type="ARBA" id="ARBA00022692"/>
    </source>
</evidence>
<keyword evidence="3 7" id="KW-1133">Transmembrane helix</keyword>
<evidence type="ECO:0000256" key="5">
    <source>
        <dbReference type="ARBA" id="ARBA00023239"/>
    </source>
</evidence>
<keyword evidence="6 7" id="KW-0961">Cell wall biogenesis/degradation</keyword>
<keyword evidence="4 7" id="KW-0472">Membrane</keyword>
<feature type="transmembrane region" description="Helical" evidence="7">
    <location>
        <begin position="20"/>
        <end position="42"/>
    </location>
</feature>
<keyword evidence="5 7" id="KW-0456">Lyase</keyword>
<dbReference type="InterPro" id="IPR003770">
    <property type="entry name" value="MLTG-like"/>
</dbReference>
<dbReference type="HAMAP" id="MF_02065">
    <property type="entry name" value="MltG"/>
    <property type="match status" value="1"/>
</dbReference>
<dbReference type="PANTHER" id="PTHR30518">
    <property type="entry name" value="ENDOLYTIC MUREIN TRANSGLYCOSYLASE"/>
    <property type="match status" value="1"/>
</dbReference>
<reference evidence="8" key="2">
    <citation type="submission" date="2021-03" db="EMBL/GenBank/DDBJ databases">
        <title>Human Oral Microbial Genomes.</title>
        <authorList>
            <person name="Johnston C.D."/>
            <person name="Chen T."/>
            <person name="Dewhirst F.E."/>
        </authorList>
    </citation>
    <scope>NUCLEOTIDE SEQUENCE</scope>
    <source>
        <strain evidence="8">F0714</strain>
    </source>
</reference>
<dbReference type="GeneID" id="64407058"/>
<evidence type="ECO:0000256" key="7">
    <source>
        <dbReference type="HAMAP-Rule" id="MF_02065"/>
    </source>
</evidence>
<gene>
    <name evidence="9" type="primary">yceG</name>
    <name evidence="7 8" type="synonym">mltG</name>
    <name evidence="8" type="ORF">J5A53_07685</name>
    <name evidence="9" type="ORF">NCTC12967_01591</name>
</gene>
<dbReference type="GO" id="GO:0071555">
    <property type="term" value="P:cell wall organization"/>
    <property type="evidence" value="ECO:0007669"/>
    <property type="project" value="UniProtKB-KW"/>
</dbReference>
<keyword evidence="2 7" id="KW-0812">Transmembrane</keyword>
<protein>
    <recommendedName>
        <fullName evidence="7">Endolytic murein transglycosylase</fullName>
        <ecNumber evidence="7">4.2.2.29</ecNumber>
    </recommendedName>
    <alternativeName>
        <fullName evidence="7">Peptidoglycan lytic transglycosylase</fullName>
    </alternativeName>
    <alternativeName>
        <fullName evidence="7">Peptidoglycan polymerization terminase</fullName>
    </alternativeName>
</protein>
<dbReference type="GO" id="GO:0008932">
    <property type="term" value="F:lytic endotransglycosylase activity"/>
    <property type="evidence" value="ECO:0007669"/>
    <property type="project" value="UniProtKB-UniRule"/>
</dbReference>
<dbReference type="EMBL" id="CP072385">
    <property type="protein sequence ID" value="QUC12528.1"/>
    <property type="molecule type" value="Genomic_DNA"/>
</dbReference>
<keyword evidence="10" id="KW-1185">Reference proteome</keyword>
<feature type="site" description="Important for catalytic activity" evidence="7">
    <location>
        <position position="248"/>
    </location>
</feature>
<comment type="function">
    <text evidence="7">Functions as a peptidoglycan terminase that cleaves nascent peptidoglycan strands endolytically to terminate their elongation.</text>
</comment>
<evidence type="ECO:0000256" key="4">
    <source>
        <dbReference type="ARBA" id="ARBA00023136"/>
    </source>
</evidence>
<evidence type="ECO:0000313" key="10">
    <source>
        <dbReference type="Proteomes" id="UP000273044"/>
    </source>
</evidence>
<keyword evidence="1 7" id="KW-1003">Cell membrane</keyword>
<reference evidence="9 10" key="1">
    <citation type="submission" date="2018-12" db="EMBL/GenBank/DDBJ databases">
        <authorList>
            <consortium name="Pathogen Informatics"/>
        </authorList>
    </citation>
    <scope>NUCLEOTIDE SEQUENCE [LARGE SCALE GENOMIC DNA]</scope>
    <source>
        <strain evidence="9 10">NCTC12967</strain>
    </source>
</reference>
<evidence type="ECO:0000313" key="9">
    <source>
        <dbReference type="EMBL" id="VEH70296.1"/>
    </source>
</evidence>
<dbReference type="EC" id="4.2.2.29" evidence="7"/>
<dbReference type="AlphaFoldDB" id="A0A3N4CY02"/>
<evidence type="ECO:0000256" key="1">
    <source>
        <dbReference type="ARBA" id="ARBA00022475"/>
    </source>
</evidence>
<dbReference type="Proteomes" id="UP000273044">
    <property type="component" value="Chromosome"/>
</dbReference>
<dbReference type="GO" id="GO:0009252">
    <property type="term" value="P:peptidoglycan biosynthetic process"/>
    <property type="evidence" value="ECO:0007669"/>
    <property type="project" value="UniProtKB-UniRule"/>
</dbReference>
<dbReference type="Proteomes" id="UP000677180">
    <property type="component" value="Chromosome"/>
</dbReference>
<dbReference type="OMA" id="MFIPNTY"/>
<comment type="subcellular location">
    <subcellularLocation>
        <location evidence="7">Cell membrane</location>
        <topology evidence="7">Single-pass membrane protein</topology>
    </subcellularLocation>
</comment>
<accession>A0A3N4CY02</accession>
<dbReference type="OrthoDB" id="9814591at2"/>
<evidence type="ECO:0000256" key="6">
    <source>
        <dbReference type="ARBA" id="ARBA00023316"/>
    </source>
</evidence>
<comment type="catalytic activity">
    <reaction evidence="7">
        <text>a peptidoglycan chain = a peptidoglycan chain with N-acetyl-1,6-anhydromuramyl-[peptide] at the reducing end + a peptidoglycan chain with N-acetylglucosamine at the non-reducing end.</text>
        <dbReference type="EC" id="4.2.2.29"/>
    </reaction>
</comment>
<evidence type="ECO:0000256" key="3">
    <source>
        <dbReference type="ARBA" id="ARBA00022989"/>
    </source>
</evidence>
<dbReference type="GO" id="GO:0005886">
    <property type="term" value="C:plasma membrane"/>
    <property type="evidence" value="ECO:0007669"/>
    <property type="project" value="UniProtKB-SubCell"/>
</dbReference>
<organism evidence="9 10">
    <name type="scientific">Arachnia propionica</name>
    <dbReference type="NCBI Taxonomy" id="1750"/>
    <lineage>
        <taxon>Bacteria</taxon>
        <taxon>Bacillati</taxon>
        <taxon>Actinomycetota</taxon>
        <taxon>Actinomycetes</taxon>
        <taxon>Propionibacteriales</taxon>
        <taxon>Propionibacteriaceae</taxon>
        <taxon>Arachnia</taxon>
    </lineage>
</organism>
<comment type="similarity">
    <text evidence="7">Belongs to the transglycosylase MltG family.</text>
</comment>
<dbReference type="Gene3D" id="3.30.1490.480">
    <property type="entry name" value="Endolytic murein transglycosylase"/>
    <property type="match status" value="1"/>
</dbReference>
<name>A0A3N4CY02_9ACTN</name>
<dbReference type="RefSeq" id="WP_014846653.1">
    <property type="nucleotide sequence ID" value="NZ_CAURRE010000010.1"/>
</dbReference>
<dbReference type="PANTHER" id="PTHR30518:SF2">
    <property type="entry name" value="ENDOLYTIC MUREIN TRANSGLYCOSYLASE"/>
    <property type="match status" value="1"/>
</dbReference>
<proteinExistence type="inferred from homology"/>
<dbReference type="EMBL" id="LR134406">
    <property type="protein sequence ID" value="VEH70296.1"/>
    <property type="molecule type" value="Genomic_DNA"/>
</dbReference>
<dbReference type="CDD" id="cd08010">
    <property type="entry name" value="MltG_like"/>
    <property type="match status" value="1"/>
</dbReference>
<sequence length="374" mass="41177">MSPTFVDNDGQPDWRKIGYHARSAFAVLLSAVVLFGGGWFVVHKAHEAWVSWRTESDYIGEGKDEVVVVIPKDATVTQIGDVLVENGVIKSTRTFRSVVGRQTGSDSKLQAGRFRLRTELPAETALKMLLDPANKVALKVTLPEGRVQVQQWEILTKELGLTEEQLTEASKSSELKLPSWAGGSGKLEGFLFPETYEVAEPVTALGVLKQQVEQFDKVTGAISLESRAKDIGRSPYEVLIVASIVEKEAARAEDRPRIAQVVYNRLAKNLPLQFDSTVHYAIGQFDRVTTTEGDRATDSPYNTYKVKGLPPTPISNPGQSAIESALAPSGENFLYFTTVDLDTGETRYSTDEAGHAENVKLFQQWCQSHSGRCT</sequence>